<accession>A0ABQ0K0R1</accession>
<sequence length="120" mass="13598">MCGNRYFSRIKFAAHAQIECNKAIHKLELLDISLRGALLHSPTSLPVKIGTSCLLKIYLHASHITLTFHAELVHLNKKNLGLKFLDADIDTMTHLRNLLGYNTGNPDQITHELHFWLDSV</sequence>
<keyword evidence="3" id="KW-1185">Reference proteome</keyword>
<dbReference type="RefSeq" id="WP_157842560.1">
    <property type="nucleotide sequence ID" value="NZ_BAFN01000001.1"/>
</dbReference>
<dbReference type="Proteomes" id="UP000032309">
    <property type="component" value="Unassembled WGS sequence"/>
</dbReference>
<dbReference type="EMBL" id="BAFN01000001">
    <property type="protein sequence ID" value="GAN34658.1"/>
    <property type="molecule type" value="Genomic_DNA"/>
</dbReference>
<feature type="domain" description="PilZ" evidence="1">
    <location>
        <begin position="5"/>
        <end position="99"/>
    </location>
</feature>
<evidence type="ECO:0000313" key="2">
    <source>
        <dbReference type="EMBL" id="GAN34658.1"/>
    </source>
</evidence>
<gene>
    <name evidence="2" type="ORF">BROSI_A3201</name>
</gene>
<name>A0ABQ0K0R1_9BACT</name>
<evidence type="ECO:0000313" key="3">
    <source>
        <dbReference type="Proteomes" id="UP000032309"/>
    </source>
</evidence>
<organism evidence="2 3">
    <name type="scientific">Candidatus Brocadia sinica JPN1</name>
    <dbReference type="NCBI Taxonomy" id="1197129"/>
    <lineage>
        <taxon>Bacteria</taxon>
        <taxon>Pseudomonadati</taxon>
        <taxon>Planctomycetota</taxon>
        <taxon>Candidatus Brocadiia</taxon>
        <taxon>Candidatus Brocadiales</taxon>
        <taxon>Candidatus Brocadiaceae</taxon>
        <taxon>Candidatus Brocadia</taxon>
    </lineage>
</organism>
<proteinExistence type="predicted"/>
<dbReference type="SUPFAM" id="SSF141371">
    <property type="entry name" value="PilZ domain-like"/>
    <property type="match status" value="1"/>
</dbReference>
<dbReference type="InterPro" id="IPR009875">
    <property type="entry name" value="PilZ_domain"/>
</dbReference>
<reference evidence="3" key="1">
    <citation type="journal article" date="2015" name="Genome Announc.">
        <title>Draft Genome Sequence of an Anaerobic Ammonium-Oxidizing Bacterium, "Candidatus Brocadia sinica".</title>
        <authorList>
            <person name="Oshiki M."/>
            <person name="Shinyako-Hata K."/>
            <person name="Satoh H."/>
            <person name="Okabe S."/>
        </authorList>
    </citation>
    <scope>NUCLEOTIDE SEQUENCE [LARGE SCALE GENOMIC DNA]</scope>
    <source>
        <strain evidence="3">JPN1</strain>
    </source>
</reference>
<dbReference type="Gene3D" id="2.40.10.220">
    <property type="entry name" value="predicted glycosyltransferase like domains"/>
    <property type="match status" value="1"/>
</dbReference>
<evidence type="ECO:0000259" key="1">
    <source>
        <dbReference type="Pfam" id="PF07238"/>
    </source>
</evidence>
<dbReference type="PIRSF" id="PIRSF028141">
    <property type="entry name" value="C-di-GMP_BP_PA4608"/>
    <property type="match status" value="1"/>
</dbReference>
<comment type="caution">
    <text evidence="2">The sequence shown here is derived from an EMBL/GenBank/DDBJ whole genome shotgun (WGS) entry which is preliminary data.</text>
</comment>
<protein>
    <recommendedName>
        <fullName evidence="1">PilZ domain-containing protein</fullName>
    </recommendedName>
</protein>
<dbReference type="Pfam" id="PF07238">
    <property type="entry name" value="PilZ"/>
    <property type="match status" value="1"/>
</dbReference>
<dbReference type="InterPro" id="IPR027021">
    <property type="entry name" value="C-di-GMP_BP_PA4608"/>
</dbReference>